<dbReference type="PROSITE" id="PS50164">
    <property type="entry name" value="GIY_YIG"/>
    <property type="match status" value="1"/>
</dbReference>
<dbReference type="Gene3D" id="3.40.1440.10">
    <property type="entry name" value="GIY-YIG endonuclease"/>
    <property type="match status" value="1"/>
</dbReference>
<evidence type="ECO:0000256" key="5">
    <source>
        <dbReference type="ARBA" id="ARBA00023204"/>
    </source>
</evidence>
<dbReference type="CDD" id="cd10434">
    <property type="entry name" value="GIY-YIG_UvrC_Cho"/>
    <property type="match status" value="1"/>
</dbReference>
<gene>
    <name evidence="8" type="primary">uvrC_1</name>
    <name evidence="8" type="ORF">DDT42_00296</name>
</gene>
<evidence type="ECO:0000256" key="3">
    <source>
        <dbReference type="ARBA" id="ARBA00022769"/>
    </source>
</evidence>
<dbReference type="SUPFAM" id="SSF46600">
    <property type="entry name" value="C-terminal UvrC-binding domain of UvrB"/>
    <property type="match status" value="1"/>
</dbReference>
<proteinExistence type="predicted"/>
<reference evidence="8 9" key="1">
    <citation type="journal article" date="2021" name="bioRxiv">
        <title>Unique metabolic strategies in Hadean analogues reveal hints for primordial physiology.</title>
        <authorList>
            <person name="Nobu M.K."/>
            <person name="Nakai R."/>
            <person name="Tamazawa S."/>
            <person name="Mori H."/>
            <person name="Toyoda A."/>
            <person name="Ijiri A."/>
            <person name="Suzuki S."/>
            <person name="Kurokawa K."/>
            <person name="Kamagata Y."/>
            <person name="Tamaki H."/>
        </authorList>
    </citation>
    <scope>NUCLEOTIDE SEQUENCE [LARGE SCALE GENOMIC DNA]</scope>
    <source>
        <strain evidence="8">BS525</strain>
    </source>
</reference>
<dbReference type="InterPro" id="IPR000305">
    <property type="entry name" value="GIY-YIG_endonuc"/>
</dbReference>
<dbReference type="AlphaFoldDB" id="A0A9E2BF51"/>
<dbReference type="SMART" id="SM00465">
    <property type="entry name" value="GIYc"/>
    <property type="match status" value="1"/>
</dbReference>
<dbReference type="InterPro" id="IPR036876">
    <property type="entry name" value="UVR_dom_sf"/>
</dbReference>
<evidence type="ECO:0000256" key="2">
    <source>
        <dbReference type="ARBA" id="ARBA00022763"/>
    </source>
</evidence>
<feature type="domain" description="GIY-YIG" evidence="7">
    <location>
        <begin position="16"/>
        <end position="89"/>
    </location>
</feature>
<dbReference type="InterPro" id="IPR047296">
    <property type="entry name" value="GIY-YIG_UvrC_Cho"/>
</dbReference>
<dbReference type="PANTHER" id="PTHR30562">
    <property type="entry name" value="UVRC/OXIDOREDUCTASE"/>
    <property type="match status" value="1"/>
</dbReference>
<name>A0A9E2BF51_PSYF1</name>
<dbReference type="InterPro" id="IPR035901">
    <property type="entry name" value="GIY-YIG_endonuc_sf"/>
</dbReference>
<keyword evidence="1" id="KW-0963">Cytoplasm</keyword>
<evidence type="ECO:0000256" key="1">
    <source>
        <dbReference type="ARBA" id="ARBA00022490"/>
    </source>
</evidence>
<dbReference type="InterPro" id="IPR001943">
    <property type="entry name" value="UVR_dom"/>
</dbReference>
<evidence type="ECO:0000256" key="4">
    <source>
        <dbReference type="ARBA" id="ARBA00022881"/>
    </source>
</evidence>
<dbReference type="GO" id="GO:0004518">
    <property type="term" value="F:nuclease activity"/>
    <property type="evidence" value="ECO:0007669"/>
    <property type="project" value="UniProtKB-KW"/>
</dbReference>
<dbReference type="EMBL" id="QLTW01000008">
    <property type="protein sequence ID" value="MBT9144455.1"/>
    <property type="molecule type" value="Genomic_DNA"/>
</dbReference>
<dbReference type="Pfam" id="PF01541">
    <property type="entry name" value="GIY-YIG"/>
    <property type="match status" value="1"/>
</dbReference>
<sequence length="289" mass="34026">MSEISCFYECLNDLPEKPGVYLLKDTDGGVLYVGKALSIKNRVSDHARDVTKKFYNRVTSVDYITTRNEKEALILEDNLIKKYRPRFNIRMKDDKQYPMILITSEKYPRIQIVRNRHREGIFFGPYTDSLAIKSIVKFVSKTFSIAACEKFFKTRNRPCLKHHLKYCLAPCCEKISPEEYHENTNNAVRFLSGDVSYILSSYETQMSIEAEKLNYEKAVIFRDKIRSIKHLQEKQKVFLPNDRSSRDFICFIITESEVHAERLRLREGRLVGEDHFILENINEYTRNGY</sequence>
<comment type="caution">
    <text evidence="8">The sequence shown here is derived from an EMBL/GenBank/DDBJ whole genome shotgun (WGS) entry which is preliminary data.</text>
</comment>
<dbReference type="InterPro" id="IPR050066">
    <property type="entry name" value="UvrABC_protein_C"/>
</dbReference>
<dbReference type="GO" id="GO:0006289">
    <property type="term" value="P:nucleotide-excision repair"/>
    <property type="evidence" value="ECO:0007669"/>
    <property type="project" value="InterPro"/>
</dbReference>
<feature type="domain" description="UVR" evidence="6">
    <location>
        <begin position="196"/>
        <end position="231"/>
    </location>
</feature>
<evidence type="ECO:0000259" key="6">
    <source>
        <dbReference type="PROSITE" id="PS50151"/>
    </source>
</evidence>
<evidence type="ECO:0000313" key="8">
    <source>
        <dbReference type="EMBL" id="MBT9144455.1"/>
    </source>
</evidence>
<evidence type="ECO:0000313" key="9">
    <source>
        <dbReference type="Proteomes" id="UP000811545"/>
    </source>
</evidence>
<dbReference type="SUPFAM" id="SSF82771">
    <property type="entry name" value="GIY-YIG endonuclease"/>
    <property type="match status" value="1"/>
</dbReference>
<keyword evidence="5" id="KW-0234">DNA repair</keyword>
<keyword evidence="4" id="KW-0267">Excision nuclease</keyword>
<organism evidence="8 9">
    <name type="scientific">Psychracetigena formicireducens</name>
    <dbReference type="NCBI Taxonomy" id="2986056"/>
    <lineage>
        <taxon>Bacteria</taxon>
        <taxon>Bacillati</taxon>
        <taxon>Candidatus Lithacetigenota</taxon>
        <taxon>Candidatus Psychracetigena</taxon>
    </lineage>
</organism>
<keyword evidence="2" id="KW-0227">DNA damage</keyword>
<dbReference type="GO" id="GO:0009380">
    <property type="term" value="C:excinuclease repair complex"/>
    <property type="evidence" value="ECO:0007669"/>
    <property type="project" value="TreeGrafter"/>
</dbReference>
<dbReference type="PROSITE" id="PS50151">
    <property type="entry name" value="UVR"/>
    <property type="match status" value="1"/>
</dbReference>
<dbReference type="PANTHER" id="PTHR30562:SF1">
    <property type="entry name" value="UVRABC SYSTEM PROTEIN C"/>
    <property type="match status" value="1"/>
</dbReference>
<evidence type="ECO:0000259" key="7">
    <source>
        <dbReference type="PROSITE" id="PS50164"/>
    </source>
</evidence>
<protein>
    <submittedName>
        <fullName evidence="8">UvrABC system protein C</fullName>
    </submittedName>
</protein>
<keyword evidence="3" id="KW-0228">DNA excision</keyword>
<dbReference type="Proteomes" id="UP000811545">
    <property type="component" value="Unassembled WGS sequence"/>
</dbReference>
<dbReference type="FunFam" id="3.40.1440.10:FF:000001">
    <property type="entry name" value="UvrABC system protein C"/>
    <property type="match status" value="1"/>
</dbReference>
<accession>A0A9E2BF51</accession>